<dbReference type="EMBL" id="JALPRF010000008">
    <property type="protein sequence ID" value="MCK8495480.1"/>
    <property type="molecule type" value="Genomic_DNA"/>
</dbReference>
<dbReference type="SUPFAM" id="SSF109854">
    <property type="entry name" value="DinB/YfiT-like putative metalloenzymes"/>
    <property type="match status" value="1"/>
</dbReference>
<sequence>MTETEILINQTANAYQWTNKLIETVPLDKWTIIPPTLESNIVWQLGHLIVSHYFHAVLVIRGHQLDLL</sequence>
<organism evidence="2 3">
    <name type="scientific">Spirosoma liriopis</name>
    <dbReference type="NCBI Taxonomy" id="2937440"/>
    <lineage>
        <taxon>Bacteria</taxon>
        <taxon>Pseudomonadati</taxon>
        <taxon>Bacteroidota</taxon>
        <taxon>Cytophagia</taxon>
        <taxon>Cytophagales</taxon>
        <taxon>Cytophagaceae</taxon>
        <taxon>Spirosoma</taxon>
    </lineage>
</organism>
<dbReference type="Pfam" id="PF12867">
    <property type="entry name" value="DinB_2"/>
    <property type="match status" value="1"/>
</dbReference>
<feature type="domain" description="DinB-like" evidence="1">
    <location>
        <begin position="13"/>
        <end position="64"/>
    </location>
</feature>
<keyword evidence="3" id="KW-1185">Reference proteome</keyword>
<dbReference type="RefSeq" id="WP_248480269.1">
    <property type="nucleotide sequence ID" value="NZ_JALPRF010000008.1"/>
</dbReference>
<gene>
    <name evidence="2" type="ORF">M0L20_26680</name>
</gene>
<proteinExistence type="predicted"/>
<dbReference type="InterPro" id="IPR034660">
    <property type="entry name" value="DinB/YfiT-like"/>
</dbReference>
<dbReference type="Gene3D" id="1.20.120.450">
    <property type="entry name" value="dinb family like domain"/>
    <property type="match status" value="1"/>
</dbReference>
<reference evidence="2 3" key="1">
    <citation type="submission" date="2022-04" db="EMBL/GenBank/DDBJ databases">
        <title>Spirosoma sp. strain RP8 genome sequencing and assembly.</title>
        <authorList>
            <person name="Jung Y."/>
        </authorList>
    </citation>
    <scope>NUCLEOTIDE SEQUENCE [LARGE SCALE GENOMIC DNA]</scope>
    <source>
        <strain evidence="2 3">RP8</strain>
    </source>
</reference>
<dbReference type="Proteomes" id="UP001202180">
    <property type="component" value="Unassembled WGS sequence"/>
</dbReference>
<name>A0ABT0HTH1_9BACT</name>
<comment type="caution">
    <text evidence="2">The sequence shown here is derived from an EMBL/GenBank/DDBJ whole genome shotgun (WGS) entry which is preliminary data.</text>
</comment>
<protein>
    <submittedName>
        <fullName evidence="2">DinB family protein</fullName>
    </submittedName>
</protein>
<dbReference type="InterPro" id="IPR024775">
    <property type="entry name" value="DinB-like"/>
</dbReference>
<evidence type="ECO:0000313" key="3">
    <source>
        <dbReference type="Proteomes" id="UP001202180"/>
    </source>
</evidence>
<evidence type="ECO:0000259" key="1">
    <source>
        <dbReference type="Pfam" id="PF12867"/>
    </source>
</evidence>
<evidence type="ECO:0000313" key="2">
    <source>
        <dbReference type="EMBL" id="MCK8495480.1"/>
    </source>
</evidence>
<accession>A0ABT0HTH1</accession>